<sequence>MTIAAWKESVRIAKINLGMDPKKFTRVQGKLLEEAQAIYSILLLNNKLKSF</sequence>
<reference evidence="1" key="1">
    <citation type="submission" date="2024-01" db="EMBL/GenBank/DDBJ databases">
        <title>Genomic and biogeographic characterisation of Mantoniella tinhauana virus 1, the first discovered Mantoniella-infecting prasinovirus.</title>
        <authorList>
            <person name="Rey Redondo E."/>
            <person name="Yung C.C.M."/>
        </authorList>
    </citation>
    <scope>NUCLEOTIDE SEQUENCE</scope>
    <source>
        <strain evidence="1">Lau Fau Shan</strain>
    </source>
</reference>
<dbReference type="EMBL" id="PP130629">
    <property type="protein sequence ID" value="XAO13454.1"/>
    <property type="molecule type" value="Genomic_DNA"/>
</dbReference>
<accession>A0AB38ZM47</accession>
<protein>
    <submittedName>
        <fullName evidence="1">Uncharacterized protein</fullName>
    </submittedName>
</protein>
<name>A0AB38ZM47_9VIRU</name>
<proteinExistence type="predicted"/>
<evidence type="ECO:0000313" key="1">
    <source>
        <dbReference type="EMBL" id="XAO13454.1"/>
    </source>
</evidence>
<organism evidence="1">
    <name type="scientific">Mantoniella tinhauana virus 1</name>
    <dbReference type="NCBI Taxonomy" id="3111543"/>
    <lineage>
        <taxon>Viruses</taxon>
    </lineage>
</organism>